<dbReference type="EMBL" id="CACURZ010000014">
    <property type="protein sequence ID" value="CAA6375687.1"/>
    <property type="molecule type" value="Genomic_DNA"/>
</dbReference>
<evidence type="ECO:0000313" key="9">
    <source>
        <dbReference type="EMBL" id="CAA6110009.1"/>
    </source>
</evidence>
<evidence type="ECO:0000313" key="21">
    <source>
        <dbReference type="EMBL" id="NUY12431.1"/>
    </source>
</evidence>
<dbReference type="Proteomes" id="UP000052129">
    <property type="component" value="Unassembled WGS sequence"/>
</dbReference>
<dbReference type="EMBL" id="WPTS01000002">
    <property type="protein sequence ID" value="MVK33571.1"/>
    <property type="molecule type" value="Genomic_DNA"/>
</dbReference>
<dbReference type="EMBL" id="CACTWD010000014">
    <property type="protein sequence ID" value="CAA4697394.1"/>
    <property type="molecule type" value="Genomic_DNA"/>
</dbReference>
<evidence type="ECO:0000313" key="32">
    <source>
        <dbReference type="Proteomes" id="UP000459702"/>
    </source>
</evidence>
<dbReference type="Proteomes" id="UP000507112">
    <property type="component" value="Unassembled WGS sequence"/>
</dbReference>
<evidence type="ECO:0000313" key="23">
    <source>
        <dbReference type="EMBL" id="RZI06357.1"/>
    </source>
</evidence>
<evidence type="ECO:0000313" key="17">
    <source>
        <dbReference type="EMBL" id="MCE3362383.1"/>
    </source>
</evidence>
<evidence type="ECO:0000313" key="33">
    <source>
        <dbReference type="Proteomes" id="UP000466646"/>
    </source>
</evidence>
<evidence type="ECO:0000313" key="38">
    <source>
        <dbReference type="Proteomes" id="UP000547874"/>
    </source>
</evidence>
<dbReference type="Gene3D" id="3.40.50.2000">
    <property type="entry name" value="Glycogen Phosphorylase B"/>
    <property type="match status" value="3"/>
</dbReference>
<reference evidence="17" key="10">
    <citation type="journal article" date="2021" name="Front Med (Lausanne)">
        <title>The Prevalence and Determinants of Fusidic Acid Resistance Among Methicillin-Resistant Staphylococcus aureus Clinical Isolates in China.</title>
        <authorList>
            <person name="Zhao H."/>
            <person name="Wang X."/>
            <person name="Wang B."/>
            <person name="Xu Y."/>
            <person name="Rao L."/>
            <person name="Wan B."/>
            <person name="Guo Y."/>
            <person name="Wu X."/>
            <person name="Yu J."/>
            <person name="Chen L."/>
            <person name="Li M."/>
            <person name="Yu F."/>
        </authorList>
    </citation>
    <scope>NUCLEOTIDE SEQUENCE</scope>
    <source>
        <strain evidence="17">NC-4</strain>
    </source>
</reference>
<evidence type="ECO:0000313" key="37">
    <source>
        <dbReference type="Proteomes" id="UP000507112"/>
    </source>
</evidence>
<evidence type="ECO:0000313" key="5">
    <source>
        <dbReference type="EMBL" id="CAA4095553.1"/>
    </source>
</evidence>
<feature type="domain" description="Glycosyl transferase family 1" evidence="3">
    <location>
        <begin position="314"/>
        <end position="469"/>
    </location>
</feature>
<evidence type="ECO:0000313" key="24">
    <source>
        <dbReference type="Proteomes" id="UP000217245"/>
    </source>
</evidence>
<evidence type="ECO:0000313" key="7">
    <source>
        <dbReference type="EMBL" id="CAA4389728.1"/>
    </source>
</evidence>
<dbReference type="EC" id="2.4.-.-" evidence="17"/>
<dbReference type="Proteomes" id="UP000294017">
    <property type="component" value="Unassembled WGS sequence"/>
</dbReference>
<dbReference type="PANTHER" id="PTHR12526">
    <property type="entry name" value="GLYCOSYLTRANSFERASE"/>
    <property type="match status" value="1"/>
</dbReference>
<dbReference type="Proteomes" id="UP000251686">
    <property type="component" value="Unassembled WGS sequence"/>
</dbReference>
<dbReference type="EMBL" id="CACUNS010000014">
    <property type="protein sequence ID" value="CAA6110009.1"/>
    <property type="molecule type" value="Genomic_DNA"/>
</dbReference>
<dbReference type="Proteomes" id="UP000478867">
    <property type="component" value="Unassembled WGS sequence"/>
</dbReference>
<dbReference type="Proteomes" id="UP000443506">
    <property type="component" value="Unassembled WGS sequence"/>
</dbReference>
<dbReference type="EMBL" id="WPXC01000032">
    <property type="protein sequence ID" value="MVM11513.1"/>
    <property type="molecule type" value="Genomic_DNA"/>
</dbReference>
<evidence type="ECO:0000313" key="15">
    <source>
        <dbReference type="EMBL" id="KMR57815.1"/>
    </source>
</evidence>
<evidence type="ECO:0000313" key="34">
    <source>
        <dbReference type="Proteomes" id="UP000471199"/>
    </source>
</evidence>
<dbReference type="Proteomes" id="UP000442782">
    <property type="component" value="Unassembled WGS sequence"/>
</dbReference>
<dbReference type="InterPro" id="IPR001296">
    <property type="entry name" value="Glyco_trans_1"/>
</dbReference>
<reference evidence="17" key="11">
    <citation type="submission" date="2023-08" db="EMBL/GenBank/DDBJ databases">
        <authorList>
            <person name="Zhao H."/>
            <person name="Wang X."/>
        </authorList>
    </citation>
    <scope>NUCLEOTIDE SEQUENCE</scope>
    <source>
        <strain evidence="17">NC-4</strain>
    </source>
</reference>
<evidence type="ECO:0000313" key="31">
    <source>
        <dbReference type="Proteomes" id="UP000459586"/>
    </source>
</evidence>
<evidence type="ECO:0000313" key="19">
    <source>
        <dbReference type="EMBL" id="MVM11513.1"/>
    </source>
</evidence>
<keyword evidence="2 14" id="KW-0808">Transferase</keyword>
<evidence type="ECO:0000313" key="10">
    <source>
        <dbReference type="EMBL" id="CAA6375687.1"/>
    </source>
</evidence>
<name>A0A0D6G869_STAAU</name>
<dbReference type="Proteomes" id="UP000459702">
    <property type="component" value="Unassembled WGS sequence"/>
</dbReference>
<dbReference type="EMBL" id="CAIGXB010000001">
    <property type="protein sequence ID" value="CAC5778124.1"/>
    <property type="molecule type" value="Genomic_DNA"/>
</dbReference>
<reference evidence="34 35" key="6">
    <citation type="submission" date="2019-11" db="EMBL/GenBank/DDBJ databases">
        <title>Implementation of targeted gown and glove precautions to prevent Staphylococcus aureus acquisition in community-based nursing homes.</title>
        <authorList>
            <person name="Stine O.C."/>
        </authorList>
    </citation>
    <scope>NUCLEOTIDE SEQUENCE [LARGE SCALE GENOMIC DNA]</scope>
    <source>
        <strain evidence="19 35">S_1081.LBCF.DN</strain>
        <strain evidence="18 34">S_2062.LAUP.DI</strain>
    </source>
</reference>
<dbReference type="PANTHER" id="PTHR12526:SF629">
    <property type="entry name" value="TEICHURONIC ACID BIOSYNTHESIS GLYCOSYLTRANSFERASE TUAH-RELATED"/>
    <property type="match status" value="1"/>
</dbReference>
<dbReference type="EMBL" id="LFVP01000008">
    <property type="protein sequence ID" value="KSA79536.1"/>
    <property type="molecule type" value="Genomic_DNA"/>
</dbReference>
<evidence type="ECO:0000313" key="14">
    <source>
        <dbReference type="EMBL" id="KMR35715.1"/>
    </source>
</evidence>
<reference evidence="20 33" key="9">
    <citation type="submission" date="2020-01" db="EMBL/GenBank/DDBJ databases">
        <title>Analysis of Virulence and Antimicrobial Resistance Gene Carriage in Staphylococcus aureus Infections in Equids Using Whole Genome Sequencing.</title>
        <authorList>
            <person name="Little S.V."/>
            <person name="Hillhouse A.E."/>
            <person name="Cohen N.D."/>
            <person name="Lawhon S.D."/>
            <person name="Bryan L.K."/>
        </authorList>
    </citation>
    <scope>NUCLEOTIDE SEQUENCE [LARGE SCALE GENOMIC DNA]</scope>
    <source>
        <strain evidence="20 33">61-017</strain>
    </source>
</reference>
<dbReference type="Proteomes" id="UP000471199">
    <property type="component" value="Unassembled WGS sequence"/>
</dbReference>
<dbReference type="SUPFAM" id="SSF53756">
    <property type="entry name" value="UDP-Glycosyltransferase/glycogen phosphorylase"/>
    <property type="match status" value="1"/>
</dbReference>
<evidence type="ECO:0000313" key="28">
    <source>
        <dbReference type="Proteomes" id="UP000442782"/>
    </source>
</evidence>
<evidence type="ECO:0000313" key="16">
    <source>
        <dbReference type="EMBL" id="KSA79536.1"/>
    </source>
</evidence>
<dbReference type="Proteomes" id="UP000443708">
    <property type="component" value="Unassembled WGS sequence"/>
</dbReference>
<dbReference type="EMBL" id="CACTPI010000002">
    <property type="protein sequence ID" value="CAA4095553.1"/>
    <property type="molecule type" value="Genomic_DNA"/>
</dbReference>
<reference evidence="4 24" key="4">
    <citation type="submission" date="2017-09" db="EMBL/GenBank/DDBJ databases">
        <title>A single nucleotide polymorphism in the Staphylococcus aureus virulence regulator SaeR abolishes pathogenesis.</title>
        <authorList>
            <person name="Copin R.J."/>
            <person name="Sause W."/>
            <person name="Shopsin B."/>
            <person name="Torres V.J."/>
        </authorList>
    </citation>
    <scope>NUCLEOTIDE SEQUENCE [LARGE SCALE GENOMIC DNA]</scope>
    <source>
        <strain evidence="24">Newman</strain>
        <strain evidence="4">Newman_D2C</strain>
    </source>
</reference>
<dbReference type="EMBL" id="RQTF01000205">
    <property type="protein sequence ID" value="RZI06357.1"/>
    <property type="molecule type" value="Genomic_DNA"/>
</dbReference>
<evidence type="ECO:0000256" key="1">
    <source>
        <dbReference type="ARBA" id="ARBA00022676"/>
    </source>
</evidence>
<evidence type="ECO:0000313" key="36">
    <source>
        <dbReference type="Proteomes" id="UP000505390"/>
    </source>
</evidence>
<dbReference type="KEGG" id="saur:SABB_00615"/>
<reference evidence="27 28" key="7">
    <citation type="submission" date="2019-12" db="EMBL/GenBank/DDBJ databases">
        <authorList>
            <consortium name="Pathogen Informatics"/>
        </authorList>
    </citation>
    <scope>NUCLEOTIDE SEQUENCE [LARGE SCALE GENOMIC DNA]</scope>
    <source>
        <strain evidence="12 37">MOS105</strain>
        <strain evidence="13">NCTC13131</strain>
        <strain evidence="5 30">S040_N01_C01</strain>
        <strain evidence="6 28">S087_N01_C01</strain>
        <strain evidence="11 36">SG160</strain>
        <strain evidence="9 32">T012_N10_C04</strain>
        <strain evidence="7 27">T012_N16_C08</strain>
        <strain evidence="8 29">T065_N03_C06</strain>
        <strain evidence="10 31">T197_A02_C01</strain>
    </source>
</reference>
<evidence type="ECO:0000313" key="4">
    <source>
        <dbReference type="EMBL" id="ATC70666.1"/>
    </source>
</evidence>
<accession>A0A0D6G869</accession>
<dbReference type="EC" id="2.4.1.52" evidence="5"/>
<dbReference type="Pfam" id="PF00534">
    <property type="entry name" value="Glycos_transf_1"/>
    <property type="match status" value="1"/>
</dbReference>
<evidence type="ECO:0000313" key="25">
    <source>
        <dbReference type="Proteomes" id="UP000293434"/>
    </source>
</evidence>
<sequence length="490" mass="57193">MNYILGTILESKITGVEKAQINRLKLFKQHGISSKCVYVKWNPYSYTYAKQHQIENDVFTMYDYFQKAINYKKTKQVNWIQYWEKSCRYTLKFVENSNDVRIYDEEQFVMYAHFLDKQYHQLNYVNYFDHKRRKVKRELYDGRGFLSCSRILGEGQRIVLENYYTPNGEIVIQKYFDDIKGKNTLTKVILNEDQHQQFFDTEDELVQYFLHQLCKNNDQIILDRPHELGNVIAGLNQSIPVIVVLHSTHLSGAGNGIKSFYKTVFNNLTRYKAIVVSTEKQCQDISQYIENKIPVINIPVGYVANLKYQFDINQKEKNHIISIARLVENKQIKHQIEVIKQLVTKHPNIQLNIYGHGNGLSEYRQLVEDYHLSEHVKFHGFKTHINEEIAKAELMLSTSKMEGFGLAILESLSVGTPVISYDVDYGPSELIQDGFNGYLVPQGDINQMVEKVDQLLNNTQKLQQFSINSIESAQQYNATTISTKWQNILN</sequence>
<reference evidence="14" key="1">
    <citation type="journal article" date="2015" name="J. Infect. Dis.">
        <title>Parallel Epidemics of Community-Associated Methicillin-Resistant Staphylococcus aureus USA300 Infection in North and South America.</title>
        <authorList>
            <person name="Planet P.J."/>
            <person name="Diaz L."/>
            <person name="Kolokotronis S.O."/>
            <person name="Narechania A."/>
            <person name="Reyes J."/>
            <person name="Xing G."/>
            <person name="Rincon S."/>
            <person name="Smith H."/>
            <person name="Panesso D."/>
            <person name="Ryan C."/>
            <person name="Smith D.P."/>
            <person name="Guzman M."/>
            <person name="Zurita J."/>
            <person name="Sebra R."/>
            <person name="Deikus G."/>
            <person name="Nolan R.L."/>
            <person name="Tenover F.C."/>
            <person name="Weinstock G.M."/>
            <person name="Robinson D.A."/>
            <person name="Arias C.A."/>
        </authorList>
    </citation>
    <scope>NUCLEOTIDE SEQUENCE</scope>
    <source>
        <strain evidence="14">CA15</strain>
        <strain evidence="15">M121</strain>
    </source>
</reference>
<evidence type="ECO:0000313" key="8">
    <source>
        <dbReference type="EMBL" id="CAA4697394.1"/>
    </source>
</evidence>
<evidence type="ECO:0000313" key="18">
    <source>
        <dbReference type="EMBL" id="MVK33571.1"/>
    </source>
</evidence>
<keyword evidence="1 5" id="KW-0328">Glycosyltransferase</keyword>
<evidence type="ECO:0000313" key="35">
    <source>
        <dbReference type="Proteomes" id="UP000478867"/>
    </source>
</evidence>
<evidence type="ECO:0000256" key="2">
    <source>
        <dbReference type="ARBA" id="ARBA00022679"/>
    </source>
</evidence>
<dbReference type="OMA" id="HEFLSAW"/>
<dbReference type="EMBL" id="RQTC01000098">
    <property type="protein sequence ID" value="RZH93545.1"/>
    <property type="molecule type" value="Genomic_DNA"/>
</dbReference>
<evidence type="ECO:0000313" key="30">
    <source>
        <dbReference type="Proteomes" id="UP000443708"/>
    </source>
</evidence>
<organism evidence="14">
    <name type="scientific">Staphylococcus aureus</name>
    <dbReference type="NCBI Taxonomy" id="1280"/>
    <lineage>
        <taxon>Bacteria</taxon>
        <taxon>Bacillati</taxon>
        <taxon>Bacillota</taxon>
        <taxon>Bacilli</taxon>
        <taxon>Bacillales</taxon>
        <taxon>Staphylococcaceae</taxon>
        <taxon>Staphylococcus</taxon>
    </lineage>
</organism>
<dbReference type="AlphaFoldDB" id="A0A0D6G869"/>
<dbReference type="SMR" id="A0A0D6G869"/>
<dbReference type="Proteomes" id="UP000442696">
    <property type="component" value="Unassembled WGS sequence"/>
</dbReference>
<reference evidence="25 26" key="5">
    <citation type="submission" date="2018-11" db="EMBL/GenBank/DDBJ databases">
        <title>Genomic profiling of Staphylococcus species from a Poultry farm system in KwaZulu-Natal, South Africa.</title>
        <authorList>
            <person name="Amoako D.G."/>
            <person name="Somboro A.M."/>
            <person name="Abia A.L.K."/>
            <person name="Bester L.A."/>
            <person name="Essack S.Y."/>
        </authorList>
    </citation>
    <scope>NUCLEOTIDE SEQUENCE [LARGE SCALE GENOMIC DNA]</scope>
    <source>
        <strain evidence="23 26">SA12</strain>
        <strain evidence="22 25">SA9</strain>
    </source>
</reference>
<dbReference type="Proteomes" id="UP000293434">
    <property type="component" value="Unassembled WGS sequence"/>
</dbReference>
<evidence type="ECO:0000313" key="13">
    <source>
        <dbReference type="EMBL" id="CAD7353534.1"/>
    </source>
</evidence>
<dbReference type="Proteomes" id="UP000459586">
    <property type="component" value="Unassembled WGS sequence"/>
</dbReference>
<dbReference type="Proteomes" id="UP001200271">
    <property type="component" value="Unassembled WGS sequence"/>
</dbReference>
<dbReference type="EMBL" id="CAIIGD010000002">
    <property type="protein sequence ID" value="CAC8204043.1"/>
    <property type="molecule type" value="Genomic_DNA"/>
</dbReference>
<gene>
    <name evidence="5" type="primary">tagE_3</name>
    <name evidence="7" type="synonym">tagE_2</name>
    <name evidence="16" type="ORF">ACR79_11645</name>
    <name evidence="4" type="ORF">CNH36_03115</name>
    <name evidence="22" type="ORF">EIG94_06935</name>
    <name evidence="23" type="ORF">EIH03_10845</name>
    <name evidence="15" type="ORF">EP54_03455</name>
    <name evidence="14" type="ORF">EQ90_11070</name>
    <name evidence="18" type="ORF">GO814_00195</name>
    <name evidence="19" type="ORF">GO942_12655</name>
    <name evidence="21" type="ORF">GQX37_07705</name>
    <name evidence="20" type="ORF">GZ130_09960</name>
    <name evidence="17" type="ORF">LB359_08510</name>
    <name evidence="13" type="ORF">NCTC13131_01020</name>
    <name evidence="6" type="ORF">SAMEA1029512_02155</name>
    <name evidence="5" type="ORF">SAMEA1029528_00811</name>
    <name evidence="7" type="ORF">SAMEA2078260_02191</name>
    <name evidence="9" type="ORF">SAMEA2078588_02164</name>
    <name evidence="10" type="ORF">SAMEA2080344_02219</name>
    <name evidence="8" type="ORF">SAMEA2081063_02183</name>
    <name evidence="11" type="ORF">SAMEA4008575_00542</name>
    <name evidence="12" type="ORF">SAMEA70146418_00922</name>
</gene>
<dbReference type="EMBL" id="JAAFLG010000023">
    <property type="protein sequence ID" value="NDP56927.1"/>
    <property type="molecule type" value="Genomic_DNA"/>
</dbReference>
<evidence type="ECO:0000313" key="29">
    <source>
        <dbReference type="Proteomes" id="UP000443506"/>
    </source>
</evidence>
<dbReference type="EMBL" id="CACTOE010000016">
    <property type="protein sequence ID" value="CAA4146701.1"/>
    <property type="molecule type" value="Genomic_DNA"/>
</dbReference>
<dbReference type="Proteomes" id="UP000466646">
    <property type="component" value="Unassembled WGS sequence"/>
</dbReference>
<dbReference type="EMBL" id="CP023391">
    <property type="protein sequence ID" value="ATC70666.1"/>
    <property type="molecule type" value="Genomic_DNA"/>
</dbReference>
<dbReference type="EMBL" id="JAIUEN010000066">
    <property type="protein sequence ID" value="MCE3362383.1"/>
    <property type="molecule type" value="Genomic_DNA"/>
</dbReference>
<reference evidence="16" key="2">
    <citation type="submission" date="2015-06" db="EMBL/GenBank/DDBJ databases">
        <authorList>
            <person name="Diene S.M."/>
            <person name="Von Dach E."/>
            <person name="Fankhauser C."/>
            <person name="Schrenzel J."/>
            <person name="Harbarth S."/>
            <person name="Francois P."/>
        </authorList>
    </citation>
    <scope>NUCLEOTIDE SEQUENCE</scope>
    <source>
        <strain evidence="16">MRSA_S26</strain>
    </source>
</reference>
<evidence type="ECO:0000313" key="11">
    <source>
        <dbReference type="EMBL" id="CAC5778124.1"/>
    </source>
</evidence>
<dbReference type="GO" id="GO:0047265">
    <property type="term" value="F:poly(glycerol-phosphate) alpha-glucosyltransferase activity"/>
    <property type="evidence" value="ECO:0007669"/>
    <property type="project" value="UniProtKB-EC"/>
</dbReference>
<reference evidence="21 38" key="8">
    <citation type="journal article" date="2020" name="J. Antimicrob. Chemother.">
        <title>Detection of heterogeneous vancomycin intermediate resistance in MRSA isolates from Latin America.</title>
        <authorList>
            <person name="Castro B.E."/>
            <person name="Berrio M."/>
            <person name="Vargas M.L."/>
            <person name="Carvajal L.P."/>
            <person name="Millan L.V."/>
            <person name="Rios R."/>
            <person name="Hernandez A.K."/>
            <person name="Rincon S."/>
            <person name="Cubides P."/>
            <person name="Forero E."/>
            <person name="Dinh A."/>
            <person name="Seas C."/>
            <person name="Munita J.M."/>
            <person name="Arias C.A."/>
            <person name="Reyes J."/>
            <person name="Diaz L."/>
        </authorList>
    </citation>
    <scope>NUCLEOTIDE SEQUENCE [LARGE SCALE GENOMIC DNA]</scope>
    <source>
        <strain evidence="21 38">UE1097</strain>
    </source>
</reference>
<dbReference type="EMBL" id="LALJ01000030">
    <property type="protein sequence ID" value="KMR35715.1"/>
    <property type="molecule type" value="Genomic_DNA"/>
</dbReference>
<evidence type="ECO:0000313" key="20">
    <source>
        <dbReference type="EMBL" id="NDP56927.1"/>
    </source>
</evidence>
<dbReference type="RefSeq" id="WP_001106738.1">
    <property type="nucleotide sequence ID" value="NC_021670.1"/>
</dbReference>
<evidence type="ECO:0000313" key="6">
    <source>
        <dbReference type="EMBL" id="CAA4146701.1"/>
    </source>
</evidence>
<evidence type="ECO:0000313" key="12">
    <source>
        <dbReference type="EMBL" id="CAC8204043.1"/>
    </source>
</evidence>
<dbReference type="EMBL" id="JAANEC010000075">
    <property type="protein sequence ID" value="NUY12431.1"/>
    <property type="molecule type" value="Genomic_DNA"/>
</dbReference>
<evidence type="ECO:0000313" key="27">
    <source>
        <dbReference type="Proteomes" id="UP000442696"/>
    </source>
</evidence>
<dbReference type="Proteomes" id="UP000217245">
    <property type="component" value="Chromosome"/>
</dbReference>
<dbReference type="EMBL" id="CACTQT010000013">
    <property type="protein sequence ID" value="CAA4389728.1"/>
    <property type="molecule type" value="Genomic_DNA"/>
</dbReference>
<evidence type="ECO:0000259" key="3">
    <source>
        <dbReference type="Pfam" id="PF00534"/>
    </source>
</evidence>
<evidence type="ECO:0000313" key="22">
    <source>
        <dbReference type="EMBL" id="RZH93545.1"/>
    </source>
</evidence>
<dbReference type="EMBL" id="LALQ01000012">
    <property type="protein sequence ID" value="KMR57815.1"/>
    <property type="molecule type" value="Genomic_DNA"/>
</dbReference>
<dbReference type="Proteomes" id="UP000547874">
    <property type="component" value="Unassembled WGS sequence"/>
</dbReference>
<dbReference type="EMBL" id="UAUZ02000002">
    <property type="protein sequence ID" value="CAD7353534.1"/>
    <property type="molecule type" value="Genomic_DNA"/>
</dbReference>
<protein>
    <submittedName>
        <fullName evidence="14">Glycosyl transferase family 1</fullName>
    </submittedName>
    <submittedName>
        <fullName evidence="17">Glycosyltransferase</fullName>
        <ecNumber evidence="17">2.4.-.-</ecNumber>
    </submittedName>
    <submittedName>
        <fullName evidence="5">Poly(Glycerol-phosphate) alpha-glucosyltransferase</fullName>
        <ecNumber evidence="5">2.4.1.52</ecNumber>
    </submittedName>
</protein>
<accession>A0A1E8X4I8</accession>
<proteinExistence type="predicted"/>
<evidence type="ECO:0000313" key="26">
    <source>
        <dbReference type="Proteomes" id="UP000294017"/>
    </source>
</evidence>
<dbReference type="Proteomes" id="UP000505390">
    <property type="component" value="Unassembled WGS sequence"/>
</dbReference>
<reference evidence="16" key="3">
    <citation type="journal article" date="2016" name="J. Infect. Dis.">
        <title>Comparative Genomics of Community-Associated Methicillin-Resistant Staphylococcus aureus Shows the Emergence of Clone ST8-USA300 in Geneva, Switzerland.</title>
        <authorList>
            <person name="Von Dach E."/>
            <person name="Diene S.M."/>
            <person name="Fankhauser C."/>
            <person name="Schrenzel J."/>
            <person name="Harbarth S."/>
            <person name="Francois P."/>
        </authorList>
    </citation>
    <scope>NUCLEOTIDE SEQUENCE</scope>
    <source>
        <strain evidence="16">MRSA_S26</strain>
    </source>
</reference>